<accession>A0A5N6N6I5</accession>
<dbReference type="AlphaFoldDB" id="A0A5N6N6I5"/>
<proteinExistence type="predicted"/>
<evidence type="ECO:0000313" key="2">
    <source>
        <dbReference type="Proteomes" id="UP000326396"/>
    </source>
</evidence>
<gene>
    <name evidence="1" type="ORF">E3N88_25886</name>
</gene>
<keyword evidence="2" id="KW-1185">Reference proteome</keyword>
<comment type="caution">
    <text evidence="1">The sequence shown here is derived from an EMBL/GenBank/DDBJ whole genome shotgun (WGS) entry which is preliminary data.</text>
</comment>
<reference evidence="1 2" key="1">
    <citation type="submission" date="2019-05" db="EMBL/GenBank/DDBJ databases">
        <title>Mikania micrantha, genome provides insights into the molecular mechanism of rapid growth.</title>
        <authorList>
            <person name="Liu B."/>
        </authorList>
    </citation>
    <scope>NUCLEOTIDE SEQUENCE [LARGE SCALE GENOMIC DNA]</scope>
    <source>
        <strain evidence="1">NLD-2019</strain>
        <tissue evidence="1">Leaf</tissue>
    </source>
</reference>
<protein>
    <submittedName>
        <fullName evidence="1">Uncharacterized protein</fullName>
    </submittedName>
</protein>
<evidence type="ECO:0000313" key="1">
    <source>
        <dbReference type="EMBL" id="KAD4385717.1"/>
    </source>
</evidence>
<name>A0A5N6N6I5_9ASTR</name>
<organism evidence="1 2">
    <name type="scientific">Mikania micrantha</name>
    <name type="common">bitter vine</name>
    <dbReference type="NCBI Taxonomy" id="192012"/>
    <lineage>
        <taxon>Eukaryota</taxon>
        <taxon>Viridiplantae</taxon>
        <taxon>Streptophyta</taxon>
        <taxon>Embryophyta</taxon>
        <taxon>Tracheophyta</taxon>
        <taxon>Spermatophyta</taxon>
        <taxon>Magnoliopsida</taxon>
        <taxon>eudicotyledons</taxon>
        <taxon>Gunneridae</taxon>
        <taxon>Pentapetalae</taxon>
        <taxon>asterids</taxon>
        <taxon>campanulids</taxon>
        <taxon>Asterales</taxon>
        <taxon>Asteraceae</taxon>
        <taxon>Asteroideae</taxon>
        <taxon>Heliantheae alliance</taxon>
        <taxon>Eupatorieae</taxon>
        <taxon>Mikania</taxon>
    </lineage>
</organism>
<sequence>MTRNDDRIREIREIRFKTMKFGLLGSTETHRGTRWAPNWAFAVREARAGEFEFSENHRVVAVRDDPNTHKIFIKPMLIIPVAPSPISLDWKHLMSTLNDLQSPFKPFPSHRRPLEEIEAL</sequence>
<dbReference type="Proteomes" id="UP000326396">
    <property type="component" value="Linkage Group LG3"/>
</dbReference>
<dbReference type="EMBL" id="SZYD01000013">
    <property type="protein sequence ID" value="KAD4385717.1"/>
    <property type="molecule type" value="Genomic_DNA"/>
</dbReference>